<dbReference type="GO" id="GO:0032259">
    <property type="term" value="P:methylation"/>
    <property type="evidence" value="ECO:0007669"/>
    <property type="project" value="UniProtKB-KW"/>
</dbReference>
<feature type="region of interest" description="Disordered" evidence="1">
    <location>
        <begin position="1"/>
        <end position="30"/>
    </location>
</feature>
<keyword evidence="2" id="KW-0489">Methyltransferase</keyword>
<dbReference type="Gene3D" id="6.10.140.1580">
    <property type="match status" value="1"/>
</dbReference>
<dbReference type="eggNOG" id="COG2226">
    <property type="taxonomic scope" value="Bacteria"/>
</dbReference>
<name>A0A059W516_STRNR</name>
<evidence type="ECO:0000313" key="3">
    <source>
        <dbReference type="Proteomes" id="UP000288351"/>
    </source>
</evidence>
<evidence type="ECO:0000256" key="1">
    <source>
        <dbReference type="SAM" id="MobiDB-lite"/>
    </source>
</evidence>
<dbReference type="STRING" id="68570.DC74_4420"/>
<gene>
    <name evidence="2" type="ORF">SALB_05278</name>
</gene>
<dbReference type="CDD" id="cd02440">
    <property type="entry name" value="AdoMet_MTases"/>
    <property type="match status" value="1"/>
</dbReference>
<dbReference type="EMBL" id="BHXC01000006">
    <property type="protein sequence ID" value="GCB92511.1"/>
    <property type="molecule type" value="Genomic_DNA"/>
</dbReference>
<organism evidence="2 3">
    <name type="scientific">Streptomyces noursei</name>
    <name type="common">Streptomyces albulus</name>
    <dbReference type="NCBI Taxonomy" id="1971"/>
    <lineage>
        <taxon>Bacteria</taxon>
        <taxon>Bacillati</taxon>
        <taxon>Actinomycetota</taxon>
        <taxon>Actinomycetes</taxon>
        <taxon>Kitasatosporales</taxon>
        <taxon>Streptomycetaceae</taxon>
        <taxon>Streptomyces</taxon>
    </lineage>
</organism>
<dbReference type="PROSITE" id="PS51257">
    <property type="entry name" value="PROKAR_LIPOPROTEIN"/>
    <property type="match status" value="1"/>
</dbReference>
<dbReference type="Pfam" id="PF08241">
    <property type="entry name" value="Methyltransf_11"/>
    <property type="match status" value="1"/>
</dbReference>
<keyword evidence="2" id="KW-0808">Transferase</keyword>
<dbReference type="PANTHER" id="PTHR42912">
    <property type="entry name" value="METHYLTRANSFERASE"/>
    <property type="match status" value="1"/>
</dbReference>
<dbReference type="PANTHER" id="PTHR42912:SF93">
    <property type="entry name" value="N6-ADENOSINE-METHYLTRANSFERASE TMT1A"/>
    <property type="match status" value="1"/>
</dbReference>
<dbReference type="Gene3D" id="3.40.50.150">
    <property type="entry name" value="Vaccinia Virus protein VP39"/>
    <property type="match status" value="1"/>
</dbReference>
<comment type="caution">
    <text evidence="2">The sequence shown here is derived from an EMBL/GenBank/DDBJ whole genome shotgun (WGS) entry which is preliminary data.</text>
</comment>
<accession>A0A059W516</accession>
<dbReference type="AlphaFoldDB" id="A0A059W516"/>
<dbReference type="SUPFAM" id="SSF53335">
    <property type="entry name" value="S-adenosyl-L-methionine-dependent methyltransferases"/>
    <property type="match status" value="1"/>
</dbReference>
<protein>
    <submittedName>
        <fullName evidence="2">Methyltransferase type 11</fullName>
    </submittedName>
</protein>
<feature type="compositionally biased region" description="Basic and acidic residues" evidence="1">
    <location>
        <begin position="11"/>
        <end position="20"/>
    </location>
</feature>
<evidence type="ECO:0000313" key="2">
    <source>
        <dbReference type="EMBL" id="GCB92511.1"/>
    </source>
</evidence>
<feature type="region of interest" description="Disordered" evidence="1">
    <location>
        <begin position="314"/>
        <end position="343"/>
    </location>
</feature>
<dbReference type="InterPro" id="IPR013216">
    <property type="entry name" value="Methyltransf_11"/>
</dbReference>
<reference evidence="2 3" key="1">
    <citation type="journal article" date="2019" name="Microbiol. Resour. Announc.">
        <title>Draft Genome Sequence of the Most Traditional epsilon-Poly-l-Lysine Producer, Streptomyces albulus NBRC14147.</title>
        <authorList>
            <person name="Yamanaka K."/>
            <person name="Hamano Y."/>
        </authorList>
    </citation>
    <scope>NUCLEOTIDE SEQUENCE [LARGE SCALE GENOMIC DNA]</scope>
    <source>
        <strain evidence="2 3">NBRC 14147</strain>
    </source>
</reference>
<dbReference type="RefSeq" id="WP_016572921.1">
    <property type="nucleotide sequence ID" value="NZ_BHXC01000006.1"/>
</dbReference>
<dbReference type="Proteomes" id="UP000288351">
    <property type="component" value="Unassembled WGS sequence"/>
</dbReference>
<dbReference type="InterPro" id="IPR050508">
    <property type="entry name" value="Methyltransf_Superfamily"/>
</dbReference>
<sequence length="343" mass="35760">MNTPIRADGPAPERARHEVPPHAQLPSPATATACAAAAHGSPAYVHGYSADEARRLGDQADTLARLLHAGTAYPAGSRVLEVGCGVGAQTVHLVHGSPGALITALDRSASSLAQARAHLAAHAPHALDRVRWHHADLHDLPFPDGSFDHVFLCFVLEHLPDPVRALTALRRVLRPGGTITAIEGDHGSAVFHPDSPAARRVIGHQVRLQAAAGGNALVGRQLQPLLAAAGYTEVSVRPRTVYADASRPDLVQGFTRRTFIAMVESVRADALAAGLTGPADWDRGIADLRRTAEPGGTFHYTFFKAVAVAPADRPADGAAPVNAPTTPAAAPASGRRPAGTRTA</sequence>
<dbReference type="InterPro" id="IPR029063">
    <property type="entry name" value="SAM-dependent_MTases_sf"/>
</dbReference>
<proteinExistence type="predicted"/>
<dbReference type="GO" id="GO:0008757">
    <property type="term" value="F:S-adenosylmethionine-dependent methyltransferase activity"/>
    <property type="evidence" value="ECO:0007669"/>
    <property type="project" value="InterPro"/>
</dbReference>